<feature type="compositionally biased region" description="Basic and acidic residues" evidence="1">
    <location>
        <begin position="750"/>
        <end position="759"/>
    </location>
</feature>
<sequence>MSQNRPKKSYTRQVSSRSPPIHRQKSYQSPAYIYSPRTKMQSPYKKYNSNLQANRRFPSSTKVPNMESKSQNLPKNQKSTNWMSSLGDISFPSNSKPSTSCTPVSPSAYLLFPSPTSPKTRTPATLRQIIDDSGFQILRESPLSAKDSYYARDINDNNVTSDYISSKPNSMRYSNNSSNISNVAKPFITNTVNNDQKQGSEQVHFKLNNLNDNSNVNDESKSSNTKSDEQTNSSSFQVEFLQREAAMQNEKRADLEKLFDMTDFNLDKFDMANMDLNDEPALDDVDENDIKIELSENNTSNSKSSNSNLAKSPKINDEPTKTKSKPENPSLNSSKDKNDKSLISSPKVAPKRSSSISPKEANLANSNKYPEKPPKERQADNFSAKKVTPISAQPKPVKNSHSYESSSSQSDSSSSTNLNETVTVKPSSKSNSEPVKTMKENDQSNFTKSGNDFNGSTENSEEDEYYSKLAKSVAGSKPTIKNSNDGGYSSNLTKSGTNFKDSIDNSDDDGYSSNSTKSGNDFNGSTENSEEEEYYLKLAKSVAGSKPTIKNSNDGGYSSNPTKSGTNFKDSIDNSDDGGYLSNLTKSGTNFKGSIENSDDDGYSSDSTKSGNDFNGSTENSEEDEYYSKLAKSVAGSKPTIKNSNDGGYSSNLTKSGTNFKDSIENSDDDSYFSNLSVDALDDTIPETSSSEFGLSEPQMSINIFGDVSSFLYPGGGRQNQPSSASSSNSAKTGQFSSYKHPVTPPRSSFKNDDSESRSPRNGRKSVTFILPENEDS</sequence>
<feature type="region of interest" description="Disordered" evidence="1">
    <location>
        <begin position="294"/>
        <end position="669"/>
    </location>
</feature>
<feature type="compositionally biased region" description="Basic and acidic residues" evidence="1">
    <location>
        <begin position="218"/>
        <end position="229"/>
    </location>
</feature>
<evidence type="ECO:0008006" key="4">
    <source>
        <dbReference type="Google" id="ProtNLM"/>
    </source>
</evidence>
<feature type="compositionally biased region" description="Polar residues" evidence="1">
    <location>
        <begin position="582"/>
        <end position="596"/>
    </location>
</feature>
<dbReference type="EMBL" id="JAPFFF010000002">
    <property type="protein sequence ID" value="KAK8897005.1"/>
    <property type="molecule type" value="Genomic_DNA"/>
</dbReference>
<gene>
    <name evidence="2" type="ORF">M9Y10_014937</name>
</gene>
<feature type="compositionally biased region" description="Low complexity" evidence="1">
    <location>
        <begin position="400"/>
        <end position="415"/>
    </location>
</feature>
<feature type="compositionally biased region" description="Low complexity" evidence="1">
    <location>
        <begin position="208"/>
        <end position="217"/>
    </location>
</feature>
<protein>
    <recommendedName>
        <fullName evidence="4">Dentin sialophosphoprotein</fullName>
    </recommendedName>
</protein>
<keyword evidence="3" id="KW-1185">Reference proteome</keyword>
<feature type="region of interest" description="Disordered" evidence="1">
    <location>
        <begin position="208"/>
        <end position="234"/>
    </location>
</feature>
<feature type="compositionally biased region" description="Basic and acidic residues" evidence="1">
    <location>
        <begin position="314"/>
        <end position="326"/>
    </location>
</feature>
<organism evidence="2 3">
    <name type="scientific">Tritrichomonas musculus</name>
    <dbReference type="NCBI Taxonomy" id="1915356"/>
    <lineage>
        <taxon>Eukaryota</taxon>
        <taxon>Metamonada</taxon>
        <taxon>Parabasalia</taxon>
        <taxon>Tritrichomonadida</taxon>
        <taxon>Tritrichomonadidae</taxon>
        <taxon>Tritrichomonas</taxon>
    </lineage>
</organism>
<feature type="compositionally biased region" description="Polar residues" evidence="1">
    <location>
        <begin position="640"/>
        <end position="661"/>
    </location>
</feature>
<comment type="caution">
    <text evidence="2">The sequence shown here is derived from an EMBL/GenBank/DDBJ whole genome shotgun (WGS) entry which is preliminary data.</text>
</comment>
<feature type="compositionally biased region" description="Polar residues" evidence="1">
    <location>
        <begin position="443"/>
        <end position="458"/>
    </location>
</feature>
<evidence type="ECO:0000313" key="2">
    <source>
        <dbReference type="EMBL" id="KAK8897005.1"/>
    </source>
</evidence>
<feature type="compositionally biased region" description="Polar residues" evidence="1">
    <location>
        <begin position="516"/>
        <end position="527"/>
    </location>
</feature>
<feature type="compositionally biased region" description="Polar residues" evidence="1">
    <location>
        <begin position="604"/>
        <end position="619"/>
    </location>
</feature>
<reference evidence="2 3" key="1">
    <citation type="submission" date="2024-04" db="EMBL/GenBank/DDBJ databases">
        <title>Tritrichomonas musculus Genome.</title>
        <authorList>
            <person name="Alves-Ferreira E."/>
            <person name="Grigg M."/>
            <person name="Lorenzi H."/>
            <person name="Galac M."/>
        </authorList>
    </citation>
    <scope>NUCLEOTIDE SEQUENCE [LARGE SCALE GENOMIC DNA]</scope>
    <source>
        <strain evidence="2 3">EAF2021</strain>
    </source>
</reference>
<feature type="compositionally biased region" description="Basic residues" evidence="1">
    <location>
        <begin position="1"/>
        <end position="10"/>
    </location>
</feature>
<accession>A0ABR2L431</accession>
<feature type="compositionally biased region" description="Polar residues" evidence="1">
    <location>
        <begin position="352"/>
        <end position="368"/>
    </location>
</feature>
<feature type="compositionally biased region" description="Polar residues" evidence="1">
    <location>
        <begin position="416"/>
        <end position="434"/>
    </location>
</feature>
<feature type="compositionally biased region" description="Polar residues" evidence="1">
    <location>
        <begin position="548"/>
        <end position="569"/>
    </location>
</feature>
<evidence type="ECO:0000256" key="1">
    <source>
        <dbReference type="SAM" id="MobiDB-lite"/>
    </source>
</evidence>
<evidence type="ECO:0000313" key="3">
    <source>
        <dbReference type="Proteomes" id="UP001470230"/>
    </source>
</evidence>
<proteinExistence type="predicted"/>
<feature type="compositionally biased region" description="Polar residues" evidence="1">
    <location>
        <begin position="47"/>
        <end position="84"/>
    </location>
</feature>
<feature type="region of interest" description="Disordered" evidence="1">
    <location>
        <begin position="1"/>
        <end position="98"/>
    </location>
</feature>
<feature type="compositionally biased region" description="Basic and acidic residues" evidence="1">
    <location>
        <begin position="369"/>
        <end position="379"/>
    </location>
</feature>
<feature type="compositionally biased region" description="Polar residues" evidence="1">
    <location>
        <begin position="479"/>
        <end position="500"/>
    </location>
</feature>
<feature type="compositionally biased region" description="Low complexity" evidence="1">
    <location>
        <begin position="295"/>
        <end position="312"/>
    </location>
</feature>
<name>A0ABR2L431_9EUKA</name>
<feature type="region of interest" description="Disordered" evidence="1">
    <location>
        <begin position="707"/>
        <end position="777"/>
    </location>
</feature>
<dbReference type="Proteomes" id="UP001470230">
    <property type="component" value="Unassembled WGS sequence"/>
</dbReference>